<evidence type="ECO:0000313" key="2">
    <source>
        <dbReference type="EMBL" id="RHX78781.1"/>
    </source>
</evidence>
<accession>A0ABX9M0N1</accession>
<comment type="caution">
    <text evidence="2">The sequence shown here is derived from an EMBL/GenBank/DDBJ whole genome shotgun (WGS) entry which is preliminary data.</text>
</comment>
<gene>
    <name evidence="2" type="ORF">DLM77_17125</name>
</gene>
<feature type="transmembrane region" description="Helical" evidence="1">
    <location>
        <begin position="132"/>
        <end position="150"/>
    </location>
</feature>
<dbReference type="EMBL" id="QHCR01000007">
    <property type="protein sequence ID" value="RHX78781.1"/>
    <property type="molecule type" value="Genomic_DNA"/>
</dbReference>
<evidence type="ECO:0000313" key="3">
    <source>
        <dbReference type="Proteomes" id="UP000285569"/>
    </source>
</evidence>
<evidence type="ECO:0000256" key="1">
    <source>
        <dbReference type="SAM" id="Phobius"/>
    </source>
</evidence>
<organism evidence="2 3">
    <name type="scientific">Leptospira yasudae</name>
    <dbReference type="NCBI Taxonomy" id="2202201"/>
    <lineage>
        <taxon>Bacteria</taxon>
        <taxon>Pseudomonadati</taxon>
        <taxon>Spirochaetota</taxon>
        <taxon>Spirochaetia</taxon>
        <taxon>Leptospirales</taxon>
        <taxon>Leptospiraceae</taxon>
        <taxon>Leptospira</taxon>
    </lineage>
</organism>
<feature type="transmembrane region" description="Helical" evidence="1">
    <location>
        <begin position="34"/>
        <end position="56"/>
    </location>
</feature>
<reference evidence="2 3" key="2">
    <citation type="journal article" date="2020" name="Int. J. Syst. Evol. Microbiol.">
        <title>Leptospira yasudae sp. nov. and Leptospira stimsonii sp. nov., two new species of the pathogenic group isolated from environmental sources.</title>
        <authorList>
            <person name="Casanovas-Massana A."/>
            <person name="Hamond C."/>
            <person name="Santos L.A."/>
            <person name="de Oliveira D."/>
            <person name="Hacker K.P."/>
            <person name="Balassiano I."/>
            <person name="Costa F."/>
            <person name="Medeiros M.A."/>
            <person name="Reis M.G."/>
            <person name="Ko A.I."/>
            <person name="Wunder E.A."/>
        </authorList>
    </citation>
    <scope>NUCLEOTIDE SEQUENCE [LARGE SCALE GENOMIC DNA]</scope>
    <source>
        <strain evidence="2 3">B21</strain>
    </source>
</reference>
<evidence type="ECO:0008006" key="4">
    <source>
        <dbReference type="Google" id="ProtNLM"/>
    </source>
</evidence>
<keyword evidence="1" id="KW-0812">Transmembrane</keyword>
<keyword evidence="1" id="KW-0472">Membrane</keyword>
<keyword evidence="3" id="KW-1185">Reference proteome</keyword>
<dbReference type="InterPro" id="IPR056918">
    <property type="entry name" value="8xMP"/>
</dbReference>
<reference evidence="3" key="1">
    <citation type="submission" date="2018-05" db="EMBL/GenBank/DDBJ databases">
        <title>Leptospira yasudae sp. nov. and Leptospira stimsonii sp. nov., two pathogenic species of the genus Leptospira isolated from environmental sources.</title>
        <authorList>
            <person name="Casanovas-Massana A."/>
            <person name="Hamond C."/>
            <person name="Santos L.A."/>
            <person name="Hacker K.P."/>
            <person name="Balassiano I."/>
            <person name="Medeiros M.A."/>
            <person name="Reis M.G."/>
            <person name="Ko A.I."/>
            <person name="Wunder E.A."/>
        </authorList>
    </citation>
    <scope>NUCLEOTIDE SEQUENCE [LARGE SCALE GENOMIC DNA]</scope>
    <source>
        <strain evidence="3">B21</strain>
    </source>
</reference>
<dbReference type="RefSeq" id="WP_118957221.1">
    <property type="nucleotide sequence ID" value="NZ_JACCKC010000005.1"/>
</dbReference>
<name>A0ABX9M0N1_9LEPT</name>
<proteinExistence type="predicted"/>
<sequence>MKKDKKMKYRLAEYDQVIKQIIHWDSLFWAKNQFFLAVETAFLLGAIKGIFDFLIQKQEIDVIIFLFGLCLILLNLYLCYVWRVTSIRNRFYLTGRIKRAKTLEKAIGSFKTFSDGRYKSINKGSVSSFENFIPYSFGIVWLVILLYIAIKFCSPAIFHCCIL</sequence>
<feature type="transmembrane region" description="Helical" evidence="1">
    <location>
        <begin position="62"/>
        <end position="82"/>
    </location>
</feature>
<protein>
    <recommendedName>
        <fullName evidence="4">DUF3899 domain-containing protein</fullName>
    </recommendedName>
</protein>
<keyword evidence="1" id="KW-1133">Transmembrane helix</keyword>
<dbReference type="Proteomes" id="UP000285569">
    <property type="component" value="Unassembled WGS sequence"/>
</dbReference>
<dbReference type="Pfam" id="PF24838">
    <property type="entry name" value="8xMP"/>
    <property type="match status" value="1"/>
</dbReference>